<dbReference type="PANTHER" id="PTHR33164">
    <property type="entry name" value="TRANSCRIPTIONAL REGULATOR, MARR FAMILY"/>
    <property type="match status" value="1"/>
</dbReference>
<dbReference type="InterPro" id="IPR036390">
    <property type="entry name" value="WH_DNA-bd_sf"/>
</dbReference>
<feature type="region of interest" description="Disordered" evidence="1">
    <location>
        <begin position="1"/>
        <end position="33"/>
    </location>
</feature>
<name>A0A1W6Z169_9BORD</name>
<protein>
    <submittedName>
        <fullName evidence="3">MarR family transcriptional regulator</fullName>
    </submittedName>
</protein>
<gene>
    <name evidence="3" type="ORF">CAL13_10465</name>
</gene>
<keyword evidence="4" id="KW-1185">Reference proteome</keyword>
<organism evidence="3 4">
    <name type="scientific">Bordetella genomosp. 9</name>
    <dbReference type="NCBI Taxonomy" id="1416803"/>
    <lineage>
        <taxon>Bacteria</taxon>
        <taxon>Pseudomonadati</taxon>
        <taxon>Pseudomonadota</taxon>
        <taxon>Betaproteobacteria</taxon>
        <taxon>Burkholderiales</taxon>
        <taxon>Alcaligenaceae</taxon>
        <taxon>Bordetella</taxon>
    </lineage>
</organism>
<feature type="domain" description="HTH marR-type" evidence="2">
    <location>
        <begin position="36"/>
        <end position="169"/>
    </location>
</feature>
<evidence type="ECO:0000256" key="1">
    <source>
        <dbReference type="SAM" id="MobiDB-lite"/>
    </source>
</evidence>
<dbReference type="Pfam" id="PF12802">
    <property type="entry name" value="MarR_2"/>
    <property type="match status" value="1"/>
</dbReference>
<sequence>MPRSNASTPAESKAAAEPSPAATSTRRRPAAGRRLAPDDFVALARLRYALRRFTAFSETAAAERGLTPQQHQALLAIKAAPGETMTVGEIAEWLLLRPHSAGELVDRLERMALVRRQADESDRRRVRVALTPAAQDQLDALSAAHFEELRAIGPMLRQLLTHFESDRDG</sequence>
<evidence type="ECO:0000313" key="4">
    <source>
        <dbReference type="Proteomes" id="UP000194139"/>
    </source>
</evidence>
<feature type="compositionally biased region" description="Low complexity" evidence="1">
    <location>
        <begin position="1"/>
        <end position="24"/>
    </location>
</feature>
<dbReference type="PROSITE" id="PS50995">
    <property type="entry name" value="HTH_MARR_2"/>
    <property type="match status" value="1"/>
</dbReference>
<dbReference type="GO" id="GO:0006950">
    <property type="term" value="P:response to stress"/>
    <property type="evidence" value="ECO:0007669"/>
    <property type="project" value="TreeGrafter"/>
</dbReference>
<dbReference type="SMART" id="SM00347">
    <property type="entry name" value="HTH_MARR"/>
    <property type="match status" value="1"/>
</dbReference>
<dbReference type="EMBL" id="CP021109">
    <property type="protein sequence ID" value="ARP86583.1"/>
    <property type="molecule type" value="Genomic_DNA"/>
</dbReference>
<proteinExistence type="predicted"/>
<evidence type="ECO:0000313" key="3">
    <source>
        <dbReference type="EMBL" id="ARP86583.1"/>
    </source>
</evidence>
<dbReference type="Gene3D" id="1.10.10.10">
    <property type="entry name" value="Winged helix-like DNA-binding domain superfamily/Winged helix DNA-binding domain"/>
    <property type="match status" value="1"/>
</dbReference>
<accession>A0A1W6Z169</accession>
<dbReference type="InterPro" id="IPR036388">
    <property type="entry name" value="WH-like_DNA-bd_sf"/>
</dbReference>
<dbReference type="PANTHER" id="PTHR33164:SF43">
    <property type="entry name" value="HTH-TYPE TRANSCRIPTIONAL REPRESSOR YETL"/>
    <property type="match status" value="1"/>
</dbReference>
<dbReference type="RefSeq" id="WP_086072327.1">
    <property type="nucleotide sequence ID" value="NZ_CP021109.1"/>
</dbReference>
<dbReference type="Proteomes" id="UP000194139">
    <property type="component" value="Chromosome"/>
</dbReference>
<dbReference type="InterPro" id="IPR039422">
    <property type="entry name" value="MarR/SlyA-like"/>
</dbReference>
<dbReference type="AlphaFoldDB" id="A0A1W6Z169"/>
<dbReference type="InterPro" id="IPR000835">
    <property type="entry name" value="HTH_MarR-typ"/>
</dbReference>
<dbReference type="SUPFAM" id="SSF46785">
    <property type="entry name" value="Winged helix' DNA-binding domain"/>
    <property type="match status" value="1"/>
</dbReference>
<reference evidence="3 4" key="1">
    <citation type="submission" date="2017-05" db="EMBL/GenBank/DDBJ databases">
        <title>Complete and WGS of Bordetella genogroups.</title>
        <authorList>
            <person name="Spilker T."/>
            <person name="LiPuma J."/>
        </authorList>
    </citation>
    <scope>NUCLEOTIDE SEQUENCE [LARGE SCALE GENOMIC DNA]</scope>
    <source>
        <strain evidence="3 4">AU17164</strain>
    </source>
</reference>
<evidence type="ECO:0000259" key="2">
    <source>
        <dbReference type="PROSITE" id="PS50995"/>
    </source>
</evidence>
<dbReference type="GO" id="GO:0003700">
    <property type="term" value="F:DNA-binding transcription factor activity"/>
    <property type="evidence" value="ECO:0007669"/>
    <property type="project" value="InterPro"/>
</dbReference>